<accession>A0ABN1GJA3</accession>
<dbReference type="Pfam" id="PF05199">
    <property type="entry name" value="GMC_oxred_C"/>
    <property type="match status" value="1"/>
</dbReference>
<comment type="cofactor">
    <cofactor evidence="1">
        <name>FAD</name>
        <dbReference type="ChEBI" id="CHEBI:57692"/>
    </cofactor>
</comment>
<keyword evidence="4" id="KW-0274">FAD</keyword>
<name>A0ABN1GJA3_9ACTN</name>
<evidence type="ECO:0000256" key="3">
    <source>
        <dbReference type="ARBA" id="ARBA00022630"/>
    </source>
</evidence>
<dbReference type="InterPro" id="IPR007867">
    <property type="entry name" value="GMC_OxRtase_C"/>
</dbReference>
<dbReference type="Gene3D" id="3.50.50.60">
    <property type="entry name" value="FAD/NAD(P)-binding domain"/>
    <property type="match status" value="1"/>
</dbReference>
<dbReference type="PANTHER" id="PTHR11552:SF147">
    <property type="entry name" value="CHOLINE DEHYDROGENASE, MITOCHONDRIAL"/>
    <property type="match status" value="1"/>
</dbReference>
<dbReference type="InterPro" id="IPR000172">
    <property type="entry name" value="GMC_OxRdtase_N"/>
</dbReference>
<comment type="caution">
    <text evidence="6">The sequence shown here is derived from an EMBL/GenBank/DDBJ whole genome shotgun (WGS) entry which is preliminary data.</text>
</comment>
<keyword evidence="3" id="KW-0285">Flavoprotein</keyword>
<evidence type="ECO:0000256" key="4">
    <source>
        <dbReference type="ARBA" id="ARBA00022827"/>
    </source>
</evidence>
<dbReference type="Proteomes" id="UP001500957">
    <property type="component" value="Unassembled WGS sequence"/>
</dbReference>
<sequence>MVAIAEAARFEYVVVGGGSGGAVVASRLAEAGARVLLLEAGRNDRGRPEILVPAGVGVAYEKHNWKYPAEPDPSRANRPEAWMAGRVMGGGGSINSCVFVRGNRADYDGWAAAGCKGWDYESVLPAFKRMETWEGGADAYRGGAGPISVVTQTNRGQANRAFVEAAKQAGYRETPDYNGACQDGIAFAQVNHRRGTRSSASREYVKRVAPKGNLTVRTRARALRVLLEGKRAIGVEYQHDGHLRQVRVSQEVILAAGTMGTPKLLMLSGIGPAADLRGHSIDVVHDLPGVGSNLHEHAYLMQRYFSTIHTLNKPRISDILGGIRDYVVSGSGMLALTMVQVQVMAKTDPALSAPDVQLQFTPIAITRDVDENGMFNVQPAKEEGFLASSTFLHTRYRGRISLRSADPKAPPRIEMQLLGNPDDLRDTLRGLRMVQEIMAQPAMQEITRGHMPPESECRTEADWEAYARAAAVPSYHPVGSCRMGIDDLAVVDPELRVHGVDNLRVADASVMPAVTTGNTNAPTMMVGERAADFILGRG</sequence>
<evidence type="ECO:0000259" key="5">
    <source>
        <dbReference type="PROSITE" id="PS00624"/>
    </source>
</evidence>
<dbReference type="PANTHER" id="PTHR11552">
    <property type="entry name" value="GLUCOSE-METHANOL-CHOLINE GMC OXIDOREDUCTASE"/>
    <property type="match status" value="1"/>
</dbReference>
<comment type="similarity">
    <text evidence="2">Belongs to the GMC oxidoreductase family.</text>
</comment>
<dbReference type="RefSeq" id="WP_344602883.1">
    <property type="nucleotide sequence ID" value="NZ_BAAAHE010000008.1"/>
</dbReference>
<dbReference type="SUPFAM" id="SSF54373">
    <property type="entry name" value="FAD-linked reductases, C-terminal domain"/>
    <property type="match status" value="1"/>
</dbReference>
<proteinExistence type="inferred from homology"/>
<feature type="domain" description="Glucose-methanol-choline oxidoreductase N-terminal" evidence="5">
    <location>
        <begin position="257"/>
        <end position="271"/>
    </location>
</feature>
<evidence type="ECO:0000313" key="6">
    <source>
        <dbReference type="EMBL" id="GAA0612592.1"/>
    </source>
</evidence>
<dbReference type="EMBL" id="BAAAHE010000008">
    <property type="protein sequence ID" value="GAA0612592.1"/>
    <property type="molecule type" value="Genomic_DNA"/>
</dbReference>
<dbReference type="PIRSF" id="PIRSF000137">
    <property type="entry name" value="Alcohol_oxidase"/>
    <property type="match status" value="1"/>
</dbReference>
<gene>
    <name evidence="6" type="ORF">GCM10009547_13250</name>
</gene>
<evidence type="ECO:0000256" key="2">
    <source>
        <dbReference type="ARBA" id="ARBA00010790"/>
    </source>
</evidence>
<reference evidence="6 7" key="1">
    <citation type="journal article" date="2019" name="Int. J. Syst. Evol. Microbiol.">
        <title>The Global Catalogue of Microorganisms (GCM) 10K type strain sequencing project: providing services to taxonomists for standard genome sequencing and annotation.</title>
        <authorList>
            <consortium name="The Broad Institute Genomics Platform"/>
            <consortium name="The Broad Institute Genome Sequencing Center for Infectious Disease"/>
            <person name="Wu L."/>
            <person name="Ma J."/>
        </authorList>
    </citation>
    <scope>NUCLEOTIDE SEQUENCE [LARGE SCALE GENOMIC DNA]</scope>
    <source>
        <strain evidence="6 7">JCM 10671</strain>
    </source>
</reference>
<dbReference type="Pfam" id="PF00732">
    <property type="entry name" value="GMC_oxred_N"/>
    <property type="match status" value="1"/>
</dbReference>
<organism evidence="6 7">
    <name type="scientific">Sporichthya brevicatena</name>
    <dbReference type="NCBI Taxonomy" id="171442"/>
    <lineage>
        <taxon>Bacteria</taxon>
        <taxon>Bacillati</taxon>
        <taxon>Actinomycetota</taxon>
        <taxon>Actinomycetes</taxon>
        <taxon>Sporichthyales</taxon>
        <taxon>Sporichthyaceae</taxon>
        <taxon>Sporichthya</taxon>
    </lineage>
</organism>
<dbReference type="InterPro" id="IPR012132">
    <property type="entry name" value="GMC_OxRdtase"/>
</dbReference>
<protein>
    <submittedName>
        <fullName evidence="6">GMC family oxidoreductase N-terminal domain-containing protein</fullName>
    </submittedName>
</protein>
<evidence type="ECO:0000313" key="7">
    <source>
        <dbReference type="Proteomes" id="UP001500957"/>
    </source>
</evidence>
<evidence type="ECO:0000256" key="1">
    <source>
        <dbReference type="ARBA" id="ARBA00001974"/>
    </source>
</evidence>
<dbReference type="InterPro" id="IPR036188">
    <property type="entry name" value="FAD/NAD-bd_sf"/>
</dbReference>
<keyword evidence="7" id="KW-1185">Reference proteome</keyword>
<dbReference type="SUPFAM" id="SSF51905">
    <property type="entry name" value="FAD/NAD(P)-binding domain"/>
    <property type="match status" value="1"/>
</dbReference>
<dbReference type="PROSITE" id="PS00624">
    <property type="entry name" value="GMC_OXRED_2"/>
    <property type="match status" value="1"/>
</dbReference>
<dbReference type="Gene3D" id="3.30.410.40">
    <property type="match status" value="1"/>
</dbReference>